<protein>
    <submittedName>
        <fullName evidence="1">ABC transporter permease</fullName>
    </submittedName>
</protein>
<dbReference type="AlphaFoldDB" id="A0A857KU87"/>
<dbReference type="EMBL" id="CP045810">
    <property type="protein sequence ID" value="QHN38419.1"/>
    <property type="molecule type" value="Genomic_DNA"/>
</dbReference>
<proteinExistence type="predicted"/>
<reference evidence="1" key="1">
    <citation type="journal article" date="2021" name="Nat. Microbiol.">
        <title>Cocultivation of an ultrasmall environmental parasitic bacterium with lytic ability against bacteria associated with wastewater foams.</title>
        <authorList>
            <person name="Batinovic S."/>
            <person name="Rose J.J.A."/>
            <person name="Ratcliffe J."/>
            <person name="Seviour R.J."/>
            <person name="Petrovski S."/>
        </authorList>
    </citation>
    <scope>NUCLEOTIDE SEQUENCE</scope>
    <source>
        <strain evidence="1">CON44</strain>
    </source>
</reference>
<gene>
    <name evidence="1" type="ORF">GII30_03795</name>
</gene>
<name>A0A857KU87_9ACTN</name>
<accession>A0A857KU87</accession>
<sequence>MFTALTRSAHSEWILLDRPRLWYSVLPLAAVLAVGATWLVTAAAGDGPRGIAAVDGATSAVMSATGFVALLVAAAFAAPAGNQIDRGLTRAALTRQPRRIALETGKLTSRLGVAAITAVTALVAGAVTARVVAPHYGYSTAGWFGADGLGDIASDAARLGLFILMYAAIGTTLAVIIRSTPITLAVLLLWFGPIENVLGEGHDWAQRWFPGLVMRSLVNPGAPDSLATHTVLWTSAIYLAVCAVVAGVVLARRDVTN</sequence>
<organism evidence="1">
    <name type="scientific">Gordonia amarae</name>
    <dbReference type="NCBI Taxonomy" id="36821"/>
    <lineage>
        <taxon>Bacteria</taxon>
        <taxon>Bacillati</taxon>
        <taxon>Actinomycetota</taxon>
        <taxon>Actinomycetes</taxon>
        <taxon>Mycobacteriales</taxon>
        <taxon>Gordoniaceae</taxon>
        <taxon>Gordonia</taxon>
    </lineage>
</organism>
<dbReference type="RefSeq" id="WP_005191517.1">
    <property type="nucleotide sequence ID" value="NZ_CP045804.1"/>
</dbReference>
<evidence type="ECO:0000313" key="1">
    <source>
        <dbReference type="EMBL" id="QHN38419.1"/>
    </source>
</evidence>